<dbReference type="PATRIC" id="fig|39960.10.peg.1109"/>
<evidence type="ECO:0000256" key="2">
    <source>
        <dbReference type="SAM" id="SignalP"/>
    </source>
</evidence>
<evidence type="ECO:0000313" key="3">
    <source>
        <dbReference type="EMBL" id="KEO93094.1"/>
    </source>
</evidence>
<proteinExistence type="predicted"/>
<dbReference type="RefSeq" id="WP_034903968.1">
    <property type="nucleotide sequence ID" value="NZ_CP017057.1"/>
</dbReference>
<dbReference type="KEGG" id="elq:Ga0102493_112021"/>
<feature type="chain" id="PRO_5001699313" evidence="2">
    <location>
        <begin position="19"/>
        <end position="135"/>
    </location>
</feature>
<dbReference type="EMBL" id="JMIX01000007">
    <property type="protein sequence ID" value="KEO93094.1"/>
    <property type="molecule type" value="Genomic_DNA"/>
</dbReference>
<gene>
    <name evidence="3" type="ORF">EH32_12775</name>
</gene>
<keyword evidence="2" id="KW-0732">Signal</keyword>
<comment type="caution">
    <text evidence="3">The sequence shown here is derived from an EMBL/GenBank/DDBJ whole genome shotgun (WGS) entry which is preliminary data.</text>
</comment>
<organism evidence="3 4">
    <name type="scientific">Erythrobacter litoralis</name>
    <dbReference type="NCBI Taxonomy" id="39960"/>
    <lineage>
        <taxon>Bacteria</taxon>
        <taxon>Pseudomonadati</taxon>
        <taxon>Pseudomonadota</taxon>
        <taxon>Alphaproteobacteria</taxon>
        <taxon>Sphingomonadales</taxon>
        <taxon>Erythrobacteraceae</taxon>
        <taxon>Erythrobacter/Porphyrobacter group</taxon>
        <taxon>Erythrobacter</taxon>
    </lineage>
</organism>
<reference evidence="3 4" key="1">
    <citation type="submission" date="2014-04" db="EMBL/GenBank/DDBJ databases">
        <title>A comprehensive comparison of genomes of Erythrobacter spp. Strains.</title>
        <authorList>
            <person name="Zheng Q."/>
        </authorList>
    </citation>
    <scope>NUCLEOTIDE SEQUENCE [LARGE SCALE GENOMIC DNA]</scope>
    <source>
        <strain evidence="3 4">DSM 8509</strain>
    </source>
</reference>
<dbReference type="OrthoDB" id="7411111at2"/>
<protein>
    <submittedName>
        <fullName evidence="3">Uncharacterized protein</fullName>
    </submittedName>
</protein>
<evidence type="ECO:0000313" key="4">
    <source>
        <dbReference type="Proteomes" id="UP000027866"/>
    </source>
</evidence>
<dbReference type="PROSITE" id="PS51257">
    <property type="entry name" value="PROKAR_LIPOPROTEIN"/>
    <property type="match status" value="1"/>
</dbReference>
<feature type="signal peptide" evidence="2">
    <location>
        <begin position="1"/>
        <end position="18"/>
    </location>
</feature>
<name>A0A074MI08_9SPHN</name>
<evidence type="ECO:0000256" key="1">
    <source>
        <dbReference type="SAM" id="MobiDB-lite"/>
    </source>
</evidence>
<keyword evidence="4" id="KW-1185">Reference proteome</keyword>
<dbReference type="AlphaFoldDB" id="A0A074MI08"/>
<sequence>MRITPSLFIALAVPLALAACGDPVDPDKLEEVAAEPTTPSILEAEPGEEEALGETAELEADENVPSLAEVQLALAQCEYEDEVIEATCTTGDNAEQFTCRYKLESDLPETDRELTMAADGTSYSLVEVPEDCPIQ</sequence>
<accession>A0A074MI08</accession>
<feature type="region of interest" description="Disordered" evidence="1">
    <location>
        <begin position="31"/>
        <end position="50"/>
    </location>
</feature>
<dbReference type="Proteomes" id="UP000027866">
    <property type="component" value="Unassembled WGS sequence"/>
</dbReference>